<feature type="compositionally biased region" description="Low complexity" evidence="1">
    <location>
        <begin position="38"/>
        <end position="49"/>
    </location>
</feature>
<feature type="region of interest" description="Disordered" evidence="1">
    <location>
        <begin position="119"/>
        <end position="170"/>
    </location>
</feature>
<feature type="region of interest" description="Disordered" evidence="1">
    <location>
        <begin position="38"/>
        <end position="61"/>
    </location>
</feature>
<name>A0A3D9L7K8_9MICC</name>
<feature type="compositionally biased region" description="Basic and acidic residues" evidence="1">
    <location>
        <begin position="119"/>
        <end position="144"/>
    </location>
</feature>
<sequence>MLAARFLRGGCGPVRCVGTVDWVTVIAFLPLAVSPSATPASSSGGEASEQPLPGVQEPTLRPGLDQTEVTPGIEGFLFTALMVAMAIVVIRLMVRSVRRVQYRSSQAEDMLVERYQGHLPEDVRHPHDEVDPDARAASDVDLQRARLQKKYPGYLDSPAPEPKAPDSGRD</sequence>
<evidence type="ECO:0000313" key="3">
    <source>
        <dbReference type="EMBL" id="REE02328.1"/>
    </source>
</evidence>
<organism evidence="3 4">
    <name type="scientific">Citricoccus muralis</name>
    <dbReference type="NCBI Taxonomy" id="169134"/>
    <lineage>
        <taxon>Bacteria</taxon>
        <taxon>Bacillati</taxon>
        <taxon>Actinomycetota</taxon>
        <taxon>Actinomycetes</taxon>
        <taxon>Micrococcales</taxon>
        <taxon>Micrococcaceae</taxon>
        <taxon>Citricoccus</taxon>
    </lineage>
</organism>
<protein>
    <submittedName>
        <fullName evidence="3">Uncharacterized protein</fullName>
    </submittedName>
</protein>
<evidence type="ECO:0000313" key="4">
    <source>
        <dbReference type="Proteomes" id="UP000256727"/>
    </source>
</evidence>
<feature type="transmembrane region" description="Helical" evidence="2">
    <location>
        <begin position="75"/>
        <end position="94"/>
    </location>
</feature>
<evidence type="ECO:0000256" key="2">
    <source>
        <dbReference type="SAM" id="Phobius"/>
    </source>
</evidence>
<dbReference type="AlphaFoldDB" id="A0A3D9L7K8"/>
<proteinExistence type="predicted"/>
<comment type="caution">
    <text evidence="3">The sequence shown here is derived from an EMBL/GenBank/DDBJ whole genome shotgun (WGS) entry which is preliminary data.</text>
</comment>
<keyword evidence="2" id="KW-0472">Membrane</keyword>
<keyword evidence="2" id="KW-0812">Transmembrane</keyword>
<dbReference type="Proteomes" id="UP000256727">
    <property type="component" value="Unassembled WGS sequence"/>
</dbReference>
<keyword evidence="2" id="KW-1133">Transmembrane helix</keyword>
<keyword evidence="4" id="KW-1185">Reference proteome</keyword>
<dbReference type="EMBL" id="QREH01000001">
    <property type="protein sequence ID" value="REE02328.1"/>
    <property type="molecule type" value="Genomic_DNA"/>
</dbReference>
<gene>
    <name evidence="3" type="ORF">C8E99_0095</name>
</gene>
<feature type="transmembrane region" description="Helical" evidence="2">
    <location>
        <begin position="12"/>
        <end position="33"/>
    </location>
</feature>
<evidence type="ECO:0000256" key="1">
    <source>
        <dbReference type="SAM" id="MobiDB-lite"/>
    </source>
</evidence>
<reference evidence="3 4" key="1">
    <citation type="submission" date="2018-07" db="EMBL/GenBank/DDBJ databases">
        <title>Sequencing the genomes of 1000 actinobacteria strains.</title>
        <authorList>
            <person name="Klenk H.-P."/>
        </authorList>
    </citation>
    <scope>NUCLEOTIDE SEQUENCE [LARGE SCALE GENOMIC DNA]</scope>
    <source>
        <strain evidence="3 4">DSM 14442</strain>
    </source>
</reference>
<accession>A0A3D9L7K8</accession>